<feature type="domain" description="Excisionase-like" evidence="3">
    <location>
        <begin position="7"/>
        <end position="45"/>
    </location>
</feature>
<proteinExistence type="predicted"/>
<dbReference type="SUPFAM" id="SSF46955">
    <property type="entry name" value="Putative DNA-binding domain"/>
    <property type="match status" value="1"/>
</dbReference>
<dbReference type="InterPro" id="IPR009061">
    <property type="entry name" value="DNA-bd_dom_put_sf"/>
</dbReference>
<dbReference type="InterPro" id="IPR038137">
    <property type="entry name" value="Excisionase-like_sf"/>
</dbReference>
<dbReference type="RefSeq" id="WP_104002593.1">
    <property type="nucleotide sequence ID" value="NZ_FNVQ01000001.1"/>
</dbReference>
<dbReference type="Proteomes" id="UP000236745">
    <property type="component" value="Unassembled WGS sequence"/>
</dbReference>
<dbReference type="GO" id="GO:0003677">
    <property type="term" value="F:DNA binding"/>
    <property type="evidence" value="ECO:0007669"/>
    <property type="project" value="UniProtKB-KW"/>
</dbReference>
<dbReference type="OrthoDB" id="6121347at2"/>
<protein>
    <submittedName>
        <fullName evidence="4">Excisionase-like protein</fullName>
    </submittedName>
</protein>
<evidence type="ECO:0000256" key="2">
    <source>
        <dbReference type="ARBA" id="ARBA00023172"/>
    </source>
</evidence>
<name>A0A1H5YDA2_9GAMM</name>
<evidence type="ECO:0000256" key="1">
    <source>
        <dbReference type="ARBA" id="ARBA00023125"/>
    </source>
</evidence>
<dbReference type="GO" id="GO:0006310">
    <property type="term" value="P:DNA recombination"/>
    <property type="evidence" value="ECO:0007669"/>
    <property type="project" value="UniProtKB-KW"/>
</dbReference>
<reference evidence="4 5" key="1">
    <citation type="submission" date="2016-10" db="EMBL/GenBank/DDBJ databases">
        <authorList>
            <person name="de Groot N.N."/>
        </authorList>
    </citation>
    <scope>NUCLEOTIDE SEQUENCE [LARGE SCALE GENOMIC DNA]</scope>
    <source>
        <strain evidence="4 5">DSM 22012</strain>
    </source>
</reference>
<organism evidence="4 5">
    <name type="scientific">Marinobacterium lutimaris</name>
    <dbReference type="NCBI Taxonomy" id="568106"/>
    <lineage>
        <taxon>Bacteria</taxon>
        <taxon>Pseudomonadati</taxon>
        <taxon>Pseudomonadota</taxon>
        <taxon>Gammaproteobacteria</taxon>
        <taxon>Oceanospirillales</taxon>
        <taxon>Oceanospirillaceae</taxon>
        <taxon>Marinobacterium</taxon>
    </lineage>
</organism>
<dbReference type="Pfam" id="PF07825">
    <property type="entry name" value="Exc"/>
    <property type="match status" value="1"/>
</dbReference>
<dbReference type="EMBL" id="FNVQ01000001">
    <property type="protein sequence ID" value="SEG21998.1"/>
    <property type="molecule type" value="Genomic_DNA"/>
</dbReference>
<dbReference type="Gene3D" id="1.10.1660.20">
    <property type="match status" value="1"/>
</dbReference>
<sequence length="66" mass="7522">MAEKLMPLHKWRKERFTTPPAAATARRWAENGDIPAKLICGKWYVKVEQELLETGDDLVDQVLKAG</sequence>
<evidence type="ECO:0000313" key="4">
    <source>
        <dbReference type="EMBL" id="SEG21998.1"/>
    </source>
</evidence>
<keyword evidence="1" id="KW-0238">DNA-binding</keyword>
<dbReference type="InterPro" id="IPR012884">
    <property type="entry name" value="Excisionase-like"/>
</dbReference>
<evidence type="ECO:0000313" key="5">
    <source>
        <dbReference type="Proteomes" id="UP000236745"/>
    </source>
</evidence>
<dbReference type="AlphaFoldDB" id="A0A1H5YDA2"/>
<keyword evidence="2" id="KW-0233">DNA recombination</keyword>
<evidence type="ECO:0000259" key="3">
    <source>
        <dbReference type="Pfam" id="PF07825"/>
    </source>
</evidence>
<keyword evidence="5" id="KW-1185">Reference proteome</keyword>
<accession>A0A1H5YDA2</accession>
<gene>
    <name evidence="4" type="ORF">SAMN05444390_1011713</name>
</gene>